<dbReference type="Pfam" id="PF13561">
    <property type="entry name" value="adh_short_C2"/>
    <property type="match status" value="1"/>
</dbReference>
<protein>
    <recommendedName>
        <fullName evidence="4">Short-chain dehydrogenase/reductase ABA4</fullName>
    </recommendedName>
    <alternativeName>
        <fullName evidence="6">Abscisic acid biosynthesis cluster protein 4</fullName>
    </alternativeName>
    <alternativeName>
        <fullName evidence="5">Short-chain dehydrogenase/reductase aba4</fullName>
    </alternativeName>
</protein>
<keyword evidence="2" id="KW-0521">NADP</keyword>
<dbReference type="VEuPathDB" id="FungiDB:sscle_14g100150"/>
<evidence type="ECO:0000256" key="4">
    <source>
        <dbReference type="ARBA" id="ARBA00068707"/>
    </source>
</evidence>
<dbReference type="AlphaFoldDB" id="A0A1D9QJW5"/>
<gene>
    <name evidence="7" type="ORF">sscle_14g100150</name>
</gene>
<evidence type="ECO:0000256" key="3">
    <source>
        <dbReference type="ARBA" id="ARBA00023026"/>
    </source>
</evidence>
<dbReference type="InterPro" id="IPR002347">
    <property type="entry name" value="SDR_fam"/>
</dbReference>
<evidence type="ECO:0000256" key="6">
    <source>
        <dbReference type="ARBA" id="ARBA00074993"/>
    </source>
</evidence>
<dbReference type="EMBL" id="CP017827">
    <property type="protein sequence ID" value="APA15245.1"/>
    <property type="molecule type" value="Genomic_DNA"/>
</dbReference>
<dbReference type="InterPro" id="IPR020904">
    <property type="entry name" value="Sc_DH/Rdtase_CS"/>
</dbReference>
<evidence type="ECO:0000256" key="1">
    <source>
        <dbReference type="ARBA" id="ARBA00004972"/>
    </source>
</evidence>
<dbReference type="PROSITE" id="PS00061">
    <property type="entry name" value="ADH_SHORT"/>
    <property type="match status" value="1"/>
</dbReference>
<dbReference type="InterPro" id="IPR036291">
    <property type="entry name" value="NAD(P)-bd_dom_sf"/>
</dbReference>
<comment type="pathway">
    <text evidence="1">Hormone biosynthesis.</text>
</comment>
<dbReference type="FunFam" id="3.40.50.720:FF:000084">
    <property type="entry name" value="Short-chain dehydrogenase reductase"/>
    <property type="match status" value="1"/>
</dbReference>
<sequence>MANVTLNGVALITGGAAGIGEETGFAFAEAGASGVIFADLDIEGAKASAEKSNQYATNPQYRSLAVEVNITEPESVQKMVDFTVKELGRVDYFVNSAGVGATSLAPASDIDIDNFDKTLAVNTRGTMLCLRAVTKAMMAQEPRKIKGRHGEERSLGRGSIVNLGSGLSYAAGPGMVAYAASKHAVMGITKVAALDNAKYEIRVNALCPSWVKTPMLERSLGRWAGLEKVIQAVSPAKRAATPEEVANVAVFLCSPSATYVNGTGLLIDAGMMVTAHAT</sequence>
<evidence type="ECO:0000313" key="8">
    <source>
        <dbReference type="Proteomes" id="UP000177798"/>
    </source>
</evidence>
<accession>A0A1D9QJW5</accession>
<dbReference type="OMA" id="HACMAVT"/>
<dbReference type="CDD" id="cd05233">
    <property type="entry name" value="SDR_c"/>
    <property type="match status" value="1"/>
</dbReference>
<keyword evidence="3" id="KW-0843">Virulence</keyword>
<dbReference type="Gene3D" id="3.40.50.720">
    <property type="entry name" value="NAD(P)-binding Rossmann-like Domain"/>
    <property type="match status" value="1"/>
</dbReference>
<organism evidence="7 8">
    <name type="scientific">Sclerotinia sclerotiorum (strain ATCC 18683 / 1980 / Ss-1)</name>
    <name type="common">White mold</name>
    <name type="synonym">Whetzelinia sclerotiorum</name>
    <dbReference type="NCBI Taxonomy" id="665079"/>
    <lineage>
        <taxon>Eukaryota</taxon>
        <taxon>Fungi</taxon>
        <taxon>Dikarya</taxon>
        <taxon>Ascomycota</taxon>
        <taxon>Pezizomycotina</taxon>
        <taxon>Leotiomycetes</taxon>
        <taxon>Helotiales</taxon>
        <taxon>Sclerotiniaceae</taxon>
        <taxon>Sclerotinia</taxon>
    </lineage>
</organism>
<dbReference type="OrthoDB" id="5840532at2759"/>
<dbReference type="PANTHER" id="PTHR42820:SF1">
    <property type="entry name" value="SHORT-CHAIN DEHYDROGENASE_REDUCTASE FAMILY PROTEIN"/>
    <property type="match status" value="1"/>
</dbReference>
<evidence type="ECO:0000256" key="5">
    <source>
        <dbReference type="ARBA" id="ARBA00069153"/>
    </source>
</evidence>
<dbReference type="GO" id="GO:0009688">
    <property type="term" value="P:abscisic acid biosynthetic process"/>
    <property type="evidence" value="ECO:0007669"/>
    <property type="project" value="UniProtKB-ARBA"/>
</dbReference>
<dbReference type="SUPFAM" id="SSF51735">
    <property type="entry name" value="NAD(P)-binding Rossmann-fold domains"/>
    <property type="match status" value="1"/>
</dbReference>
<dbReference type="PRINTS" id="PR00081">
    <property type="entry name" value="GDHRDH"/>
</dbReference>
<reference evidence="8" key="1">
    <citation type="journal article" date="2017" name="Genome Biol. Evol.">
        <title>The complete genome sequence of the phytopathogenic fungus Sclerotinia sclerotiorum reveals insights into the genome architecture of broad host range pathogens.</title>
        <authorList>
            <person name="Derbyshire M."/>
            <person name="Denton-Giles M."/>
            <person name="Hegedus D."/>
            <person name="Seifbarghy S."/>
            <person name="Rollins J."/>
            <person name="van Kan J."/>
            <person name="Seidl M.F."/>
            <person name="Faino L."/>
            <person name="Mbengue M."/>
            <person name="Navaud O."/>
            <person name="Raffaele S."/>
            <person name="Hammond-Kosack K."/>
            <person name="Heard S."/>
            <person name="Oliver R."/>
        </authorList>
    </citation>
    <scope>NUCLEOTIDE SEQUENCE [LARGE SCALE GENOMIC DNA]</scope>
    <source>
        <strain evidence="8">ATCC 18683 / 1980 / Ss-1</strain>
    </source>
</reference>
<dbReference type="PANTHER" id="PTHR42820">
    <property type="entry name" value="SHORT-CHAIN DEHYDROGENASE REDUCTASE"/>
    <property type="match status" value="1"/>
</dbReference>
<name>A0A1D9QJW5_SCLS1</name>
<evidence type="ECO:0000256" key="2">
    <source>
        <dbReference type="ARBA" id="ARBA00022857"/>
    </source>
</evidence>
<dbReference type="RefSeq" id="XP_001590106.1">
    <property type="nucleotide sequence ID" value="XM_001590056.1"/>
</dbReference>
<dbReference type="KEGG" id="ssl:SS1G_08870"/>
<dbReference type="Proteomes" id="UP000177798">
    <property type="component" value="Chromosome 14"/>
</dbReference>
<dbReference type="PRINTS" id="PR00080">
    <property type="entry name" value="SDRFAMILY"/>
</dbReference>
<evidence type="ECO:0000313" key="7">
    <source>
        <dbReference type="EMBL" id="APA15245.1"/>
    </source>
</evidence>
<proteinExistence type="predicted"/>